<dbReference type="RefSeq" id="WP_090400171.1">
    <property type="nucleotide sequence ID" value="NZ_FNEN01000030.1"/>
</dbReference>
<feature type="domain" description="ABC transporter" evidence="4">
    <location>
        <begin position="5"/>
        <end position="232"/>
    </location>
</feature>
<evidence type="ECO:0000256" key="3">
    <source>
        <dbReference type="ARBA" id="ARBA00022840"/>
    </source>
</evidence>
<dbReference type="CDD" id="cd03230">
    <property type="entry name" value="ABC_DR_subfamily_A"/>
    <property type="match status" value="1"/>
</dbReference>
<keyword evidence="1" id="KW-0813">Transport</keyword>
<evidence type="ECO:0000259" key="4">
    <source>
        <dbReference type="PROSITE" id="PS50893"/>
    </source>
</evidence>
<keyword evidence="6" id="KW-1185">Reference proteome</keyword>
<dbReference type="GO" id="GO:0016887">
    <property type="term" value="F:ATP hydrolysis activity"/>
    <property type="evidence" value="ECO:0007669"/>
    <property type="project" value="InterPro"/>
</dbReference>
<dbReference type="PANTHER" id="PTHR42939:SF3">
    <property type="entry name" value="ABC TRANSPORTER ATP-BINDING COMPONENT"/>
    <property type="match status" value="1"/>
</dbReference>
<dbReference type="PANTHER" id="PTHR42939">
    <property type="entry name" value="ABC TRANSPORTER ATP-BINDING PROTEIN ALBC-RELATED"/>
    <property type="match status" value="1"/>
</dbReference>
<dbReference type="Proteomes" id="UP000198853">
    <property type="component" value="Unassembled WGS sequence"/>
</dbReference>
<keyword evidence="3 5" id="KW-0067">ATP-binding</keyword>
<evidence type="ECO:0000256" key="2">
    <source>
        <dbReference type="ARBA" id="ARBA00022741"/>
    </source>
</evidence>
<sequence>MSSILEVDHLNKQYSESDFALKDVSFSIPYGSIVGFIGENGAGKSTTMGSILGTLHKDGGSVKIFGEEMNVEKLDIKENIGVVFDNIHLPEALTVLKLGNVFNNIYEQWDQETFDHYIDLFSLPRKKKISGFSRGMSMKLSVAIALSHNADLLILDEATAGLDPTGRDELLDVLRAFGKDQDHGILLSSHITSDIEKIADDLIFIKDGTILLNVNKKELMKQYAILQCDKNEFVHIDQNLVITHRKKGSDIDVLVSDREQVPASIKKKDFSIDDITLLLMRGEKV</sequence>
<evidence type="ECO:0000313" key="6">
    <source>
        <dbReference type="Proteomes" id="UP000198853"/>
    </source>
</evidence>
<dbReference type="Pfam" id="PF00005">
    <property type="entry name" value="ABC_tran"/>
    <property type="match status" value="1"/>
</dbReference>
<keyword evidence="2" id="KW-0547">Nucleotide-binding</keyword>
<dbReference type="PROSITE" id="PS50893">
    <property type="entry name" value="ABC_TRANSPORTER_2"/>
    <property type="match status" value="1"/>
</dbReference>
<dbReference type="SUPFAM" id="SSF52540">
    <property type="entry name" value="P-loop containing nucleoside triphosphate hydrolases"/>
    <property type="match status" value="1"/>
</dbReference>
<dbReference type="InterPro" id="IPR027417">
    <property type="entry name" value="P-loop_NTPase"/>
</dbReference>
<dbReference type="InterPro" id="IPR003439">
    <property type="entry name" value="ABC_transporter-like_ATP-bd"/>
</dbReference>
<proteinExistence type="predicted"/>
<evidence type="ECO:0000313" key="5">
    <source>
        <dbReference type="EMBL" id="SDJ29708.1"/>
    </source>
</evidence>
<reference evidence="5 6" key="1">
    <citation type="submission" date="2016-10" db="EMBL/GenBank/DDBJ databases">
        <authorList>
            <person name="de Groot N.N."/>
        </authorList>
    </citation>
    <scope>NUCLEOTIDE SEQUENCE [LARGE SCALE GENOMIC DNA]</scope>
    <source>
        <strain evidence="5 6">DSM 21771</strain>
    </source>
</reference>
<organism evidence="5 6">
    <name type="scientific">Natribacillus halophilus</name>
    <dbReference type="NCBI Taxonomy" id="549003"/>
    <lineage>
        <taxon>Bacteria</taxon>
        <taxon>Bacillati</taxon>
        <taxon>Bacillota</taxon>
        <taxon>Bacilli</taxon>
        <taxon>Bacillales</taxon>
        <taxon>Bacillaceae</taxon>
        <taxon>Natribacillus</taxon>
    </lineage>
</organism>
<dbReference type="InterPro" id="IPR003593">
    <property type="entry name" value="AAA+_ATPase"/>
</dbReference>
<dbReference type="SMART" id="SM00382">
    <property type="entry name" value="AAA"/>
    <property type="match status" value="1"/>
</dbReference>
<dbReference type="OrthoDB" id="9804819at2"/>
<protein>
    <submittedName>
        <fullName evidence="5">ABC-2 type transport system ATP-binding protein</fullName>
    </submittedName>
</protein>
<dbReference type="GO" id="GO:0005524">
    <property type="term" value="F:ATP binding"/>
    <property type="evidence" value="ECO:0007669"/>
    <property type="project" value="UniProtKB-KW"/>
</dbReference>
<accession>A0A1G8SKD2</accession>
<dbReference type="Gene3D" id="3.40.50.300">
    <property type="entry name" value="P-loop containing nucleotide triphosphate hydrolases"/>
    <property type="match status" value="1"/>
</dbReference>
<dbReference type="InterPro" id="IPR051782">
    <property type="entry name" value="ABC_Transporter_VariousFunc"/>
</dbReference>
<dbReference type="AlphaFoldDB" id="A0A1G8SKD2"/>
<evidence type="ECO:0000256" key="1">
    <source>
        <dbReference type="ARBA" id="ARBA00022448"/>
    </source>
</evidence>
<gene>
    <name evidence="5" type="ORF">SAMN04488123_13013</name>
</gene>
<name>A0A1G8SKD2_9BACI</name>
<dbReference type="EMBL" id="FNEN01000030">
    <property type="protein sequence ID" value="SDJ29708.1"/>
    <property type="molecule type" value="Genomic_DNA"/>
</dbReference>